<accession>A0ABQ2D3Q5</accession>
<keyword evidence="5" id="KW-0819">tRNA processing</keyword>
<dbReference type="PANTHER" id="PTHR12729">
    <property type="entry name" value="TRNA(HIS) GUANYLYLTRANSFERASE-RELATED"/>
    <property type="match status" value="1"/>
</dbReference>
<comment type="similarity">
    <text evidence="2">Belongs to the tRNA(His) guanylyltransferase family.</text>
</comment>
<keyword evidence="10" id="KW-0342">GTP-binding</keyword>
<dbReference type="InterPro" id="IPR025845">
    <property type="entry name" value="Thg1_C_dom"/>
</dbReference>
<keyword evidence="8" id="KW-0547">Nucleotide-binding</keyword>
<evidence type="ECO:0000313" key="13">
    <source>
        <dbReference type="EMBL" id="GGJ41783.1"/>
    </source>
</evidence>
<proteinExistence type="inferred from homology"/>
<evidence type="ECO:0000313" key="14">
    <source>
        <dbReference type="Proteomes" id="UP000632222"/>
    </source>
</evidence>
<name>A0ABQ2D3Q5_9DEIO</name>
<evidence type="ECO:0000259" key="11">
    <source>
        <dbReference type="Pfam" id="PF04446"/>
    </source>
</evidence>
<feature type="domain" description="tRNAHis guanylyltransferase catalytic" evidence="11">
    <location>
        <begin position="12"/>
        <end position="124"/>
    </location>
</feature>
<dbReference type="RefSeq" id="WP_189003669.1">
    <property type="nucleotide sequence ID" value="NZ_BMOD01000011.1"/>
</dbReference>
<comment type="cofactor">
    <cofactor evidence="1">
        <name>Mg(2+)</name>
        <dbReference type="ChEBI" id="CHEBI:18420"/>
    </cofactor>
</comment>
<evidence type="ECO:0000256" key="8">
    <source>
        <dbReference type="ARBA" id="ARBA00022741"/>
    </source>
</evidence>
<dbReference type="Gene3D" id="3.30.70.3000">
    <property type="match status" value="1"/>
</dbReference>
<reference evidence="14" key="1">
    <citation type="journal article" date="2019" name="Int. J. Syst. Evol. Microbiol.">
        <title>The Global Catalogue of Microorganisms (GCM) 10K type strain sequencing project: providing services to taxonomists for standard genome sequencing and annotation.</title>
        <authorList>
            <consortium name="The Broad Institute Genomics Platform"/>
            <consortium name="The Broad Institute Genome Sequencing Center for Infectious Disease"/>
            <person name="Wu L."/>
            <person name="Ma J."/>
        </authorList>
    </citation>
    <scope>NUCLEOTIDE SEQUENCE [LARGE SCALE GENOMIC DNA]</scope>
    <source>
        <strain evidence="14">JCM 14370</strain>
    </source>
</reference>
<dbReference type="EC" id="2.7.7.79" evidence="3"/>
<protein>
    <recommendedName>
        <fullName evidence="3">tRNA(His) guanylyltransferase</fullName>
        <ecNumber evidence="3">2.7.7.79</ecNumber>
    </recommendedName>
</protein>
<evidence type="ECO:0000256" key="4">
    <source>
        <dbReference type="ARBA" id="ARBA00022679"/>
    </source>
</evidence>
<evidence type="ECO:0000256" key="6">
    <source>
        <dbReference type="ARBA" id="ARBA00022695"/>
    </source>
</evidence>
<dbReference type="InterPro" id="IPR038469">
    <property type="entry name" value="tRNAHis_GuaTrfase_Thg1_sf"/>
</dbReference>
<feature type="domain" description="Thg1 C-terminal" evidence="12">
    <location>
        <begin position="135"/>
        <end position="215"/>
    </location>
</feature>
<dbReference type="PANTHER" id="PTHR12729:SF6">
    <property type="entry name" value="TRNA(HIS) GUANYLYLTRANSFERASE-RELATED"/>
    <property type="match status" value="1"/>
</dbReference>
<comment type="caution">
    <text evidence="13">The sequence shown here is derived from an EMBL/GenBank/DDBJ whole genome shotgun (WGS) entry which is preliminary data.</text>
</comment>
<evidence type="ECO:0000256" key="10">
    <source>
        <dbReference type="ARBA" id="ARBA00023134"/>
    </source>
</evidence>
<sequence>MKKPNKQDLDVRMRQREVYHNLTLVPGMWAVVRLDGRSFSRFTQQFYQKPFDNRFKDAMVQTATALMKDLHGLYGWTSSDEISILLPPGWAGFGRSLEKTLSLSASLAGSTFSLQVGQAVQFDSRIWLGATLADVLDYFQWRQEDSARCALQGWAYWTLRQQGKTAQEVTQLLEGTDAAFKNELLFQQGINFNETPLWQRRGIGIYTAQVSKTGFNPILQQEVMVQRNVLVQKDDLPMKEAYRDFLGDLLQ</sequence>
<evidence type="ECO:0000256" key="7">
    <source>
        <dbReference type="ARBA" id="ARBA00022723"/>
    </source>
</evidence>
<evidence type="ECO:0000259" key="12">
    <source>
        <dbReference type="Pfam" id="PF14413"/>
    </source>
</evidence>
<keyword evidence="6 13" id="KW-0548">Nucleotidyltransferase</keyword>
<evidence type="ECO:0000256" key="5">
    <source>
        <dbReference type="ARBA" id="ARBA00022694"/>
    </source>
</evidence>
<evidence type="ECO:0000256" key="3">
    <source>
        <dbReference type="ARBA" id="ARBA00012511"/>
    </source>
</evidence>
<dbReference type="Proteomes" id="UP000632222">
    <property type="component" value="Unassembled WGS sequence"/>
</dbReference>
<dbReference type="EMBL" id="BMOD01000011">
    <property type="protein sequence ID" value="GGJ41783.1"/>
    <property type="molecule type" value="Genomic_DNA"/>
</dbReference>
<evidence type="ECO:0000256" key="9">
    <source>
        <dbReference type="ARBA" id="ARBA00022842"/>
    </source>
</evidence>
<keyword evidence="9" id="KW-0460">Magnesium</keyword>
<keyword evidence="14" id="KW-1185">Reference proteome</keyword>
<dbReference type="Pfam" id="PF04446">
    <property type="entry name" value="Thg1"/>
    <property type="match status" value="1"/>
</dbReference>
<dbReference type="InterPro" id="IPR024956">
    <property type="entry name" value="tRNAHis_GuaTrfase_cat"/>
</dbReference>
<dbReference type="Pfam" id="PF14413">
    <property type="entry name" value="Thg1C"/>
    <property type="match status" value="1"/>
</dbReference>
<evidence type="ECO:0000256" key="1">
    <source>
        <dbReference type="ARBA" id="ARBA00001946"/>
    </source>
</evidence>
<gene>
    <name evidence="13" type="ORF">GCM10008938_29820</name>
</gene>
<dbReference type="GO" id="GO:0016779">
    <property type="term" value="F:nucleotidyltransferase activity"/>
    <property type="evidence" value="ECO:0007669"/>
    <property type="project" value="UniProtKB-KW"/>
</dbReference>
<keyword evidence="4" id="KW-0808">Transferase</keyword>
<organism evidence="13 14">
    <name type="scientific">Deinococcus roseus</name>
    <dbReference type="NCBI Taxonomy" id="392414"/>
    <lineage>
        <taxon>Bacteria</taxon>
        <taxon>Thermotogati</taxon>
        <taxon>Deinococcota</taxon>
        <taxon>Deinococci</taxon>
        <taxon>Deinococcales</taxon>
        <taxon>Deinococcaceae</taxon>
        <taxon>Deinococcus</taxon>
    </lineage>
</organism>
<dbReference type="InterPro" id="IPR007537">
    <property type="entry name" value="tRNAHis_GuaTrfase_Thg1"/>
</dbReference>
<evidence type="ECO:0000256" key="2">
    <source>
        <dbReference type="ARBA" id="ARBA00010113"/>
    </source>
</evidence>
<keyword evidence="7" id="KW-0479">Metal-binding</keyword>